<keyword evidence="1" id="KW-0175">Coiled coil</keyword>
<dbReference type="HOGENOM" id="CLU_060397_2_0_1"/>
<organism evidence="3 4">
    <name type="scientific">Verruconis gallopava</name>
    <dbReference type="NCBI Taxonomy" id="253628"/>
    <lineage>
        <taxon>Eukaryota</taxon>
        <taxon>Fungi</taxon>
        <taxon>Dikarya</taxon>
        <taxon>Ascomycota</taxon>
        <taxon>Pezizomycotina</taxon>
        <taxon>Dothideomycetes</taxon>
        <taxon>Pleosporomycetidae</taxon>
        <taxon>Venturiales</taxon>
        <taxon>Sympoventuriaceae</taxon>
        <taxon>Verruconis</taxon>
    </lineage>
</organism>
<keyword evidence="4" id="KW-1185">Reference proteome</keyword>
<dbReference type="VEuPathDB" id="FungiDB:PV09_04143"/>
<evidence type="ECO:0000313" key="3">
    <source>
        <dbReference type="EMBL" id="KIW04981.1"/>
    </source>
</evidence>
<dbReference type="InParanoid" id="A0A0D1XQR3"/>
<dbReference type="InterPro" id="IPR029063">
    <property type="entry name" value="SAM-dependent_MTases_sf"/>
</dbReference>
<name>A0A0D1XQR3_9PEZI</name>
<evidence type="ECO:0000256" key="1">
    <source>
        <dbReference type="SAM" id="Coils"/>
    </source>
</evidence>
<dbReference type="InterPro" id="IPR041698">
    <property type="entry name" value="Methyltransf_25"/>
</dbReference>
<dbReference type="Proteomes" id="UP000053259">
    <property type="component" value="Unassembled WGS sequence"/>
</dbReference>
<dbReference type="GeneID" id="27312116"/>
<evidence type="ECO:0000259" key="2">
    <source>
        <dbReference type="Pfam" id="PF13649"/>
    </source>
</evidence>
<dbReference type="STRING" id="253628.A0A0D1XQR3"/>
<reference evidence="3 4" key="1">
    <citation type="submission" date="2015-01" db="EMBL/GenBank/DDBJ databases">
        <title>The Genome Sequence of Ochroconis gallopava CBS43764.</title>
        <authorList>
            <consortium name="The Broad Institute Genomics Platform"/>
            <person name="Cuomo C."/>
            <person name="de Hoog S."/>
            <person name="Gorbushina A."/>
            <person name="Stielow B."/>
            <person name="Teixiera M."/>
            <person name="Abouelleil A."/>
            <person name="Chapman S.B."/>
            <person name="Priest M."/>
            <person name="Young S.K."/>
            <person name="Wortman J."/>
            <person name="Nusbaum C."/>
            <person name="Birren B."/>
        </authorList>
    </citation>
    <scope>NUCLEOTIDE SEQUENCE [LARGE SCALE GENOMIC DNA]</scope>
    <source>
        <strain evidence="3 4">CBS 43764</strain>
    </source>
</reference>
<dbReference type="Pfam" id="PF13649">
    <property type="entry name" value="Methyltransf_25"/>
    <property type="match status" value="1"/>
</dbReference>
<proteinExistence type="predicted"/>
<dbReference type="AlphaFoldDB" id="A0A0D1XQR3"/>
<feature type="domain" description="Methyltransferase" evidence="2">
    <location>
        <begin position="62"/>
        <end position="159"/>
    </location>
</feature>
<dbReference type="RefSeq" id="XP_016214850.1">
    <property type="nucleotide sequence ID" value="XM_016357446.1"/>
</dbReference>
<dbReference type="SUPFAM" id="SSF53335">
    <property type="entry name" value="S-adenosyl-L-methionine-dependent methyltransferases"/>
    <property type="match status" value="1"/>
</dbReference>
<dbReference type="Gene3D" id="3.40.50.150">
    <property type="entry name" value="Vaccinia Virus protein VP39"/>
    <property type="match status" value="1"/>
</dbReference>
<protein>
    <recommendedName>
        <fullName evidence="2">Methyltransferase domain-containing protein</fullName>
    </recommendedName>
</protein>
<accession>A0A0D1XQR3</accession>
<dbReference type="CDD" id="cd02440">
    <property type="entry name" value="AdoMet_MTases"/>
    <property type="match status" value="1"/>
</dbReference>
<gene>
    <name evidence="3" type="ORF">PV09_04143</name>
</gene>
<feature type="coiled-coil region" evidence="1">
    <location>
        <begin position="89"/>
        <end position="116"/>
    </location>
</feature>
<evidence type="ECO:0000313" key="4">
    <source>
        <dbReference type="Proteomes" id="UP000053259"/>
    </source>
</evidence>
<sequence length="230" mass="25958">MSKGSESSYRPPEDLKARLAASYNDIAIEYNKWTEPHSHIRIPWLKKLFDRLRIPEGEEARILELGAGAGVPTGKAILEFAPTVQYMANDLSARQLQLLQDNLAEHKDRITAMEGDMFALDIPASSLLAVVGMYSIIHLPRDEQSQLLGKIAKWLQPGGYLLANFSEEELEGLVNENWLSEGGWMYWSAWGAERTKKMLEESGLELLESDVVRDVVDANFLWVLARKKEA</sequence>
<dbReference type="EMBL" id="KN847539">
    <property type="protein sequence ID" value="KIW04981.1"/>
    <property type="molecule type" value="Genomic_DNA"/>
</dbReference>
<dbReference type="OrthoDB" id="540004at2759"/>